<sequence length="108" mass="12614">MVQFFHYFRTSRTILKTYGESGQPCLLPDFRGIASSFFPFILMLAIGLLYIAFIMLRYVPVIPDFSKTFIMKGCWILSKAFSASNEIIVCFFSSVFLYDGFHLWIFIY</sequence>
<gene>
    <name evidence="2" type="ORF">H671_xg20225</name>
</gene>
<keyword evidence="1" id="KW-0472">Membrane</keyword>
<dbReference type="AlphaFoldDB" id="A0A061HUS6"/>
<name>A0A061HUS6_CRIGR</name>
<keyword evidence="1" id="KW-0812">Transmembrane</keyword>
<organism evidence="2 3">
    <name type="scientific">Cricetulus griseus</name>
    <name type="common">Chinese hamster</name>
    <name type="synonym">Cricetulus barabensis griseus</name>
    <dbReference type="NCBI Taxonomy" id="10029"/>
    <lineage>
        <taxon>Eukaryota</taxon>
        <taxon>Metazoa</taxon>
        <taxon>Chordata</taxon>
        <taxon>Craniata</taxon>
        <taxon>Vertebrata</taxon>
        <taxon>Euteleostomi</taxon>
        <taxon>Mammalia</taxon>
        <taxon>Eutheria</taxon>
        <taxon>Euarchontoglires</taxon>
        <taxon>Glires</taxon>
        <taxon>Rodentia</taxon>
        <taxon>Myomorpha</taxon>
        <taxon>Muroidea</taxon>
        <taxon>Cricetidae</taxon>
        <taxon>Cricetinae</taxon>
        <taxon>Cricetulus</taxon>
    </lineage>
</organism>
<reference evidence="3" key="1">
    <citation type="journal article" date="2013" name="Nat. Biotechnol.">
        <title>Chinese hamster genome sequenced from sorted chromosomes.</title>
        <authorList>
            <person name="Brinkrolf K."/>
            <person name="Rupp O."/>
            <person name="Laux H."/>
            <person name="Kollin F."/>
            <person name="Ernst W."/>
            <person name="Linke B."/>
            <person name="Kofler R."/>
            <person name="Romand S."/>
            <person name="Hesse F."/>
            <person name="Budach W.E."/>
            <person name="Galosy S."/>
            <person name="Muller D."/>
            <person name="Noll T."/>
            <person name="Wienberg J."/>
            <person name="Jostock T."/>
            <person name="Leonard M."/>
            <person name="Grillari J."/>
            <person name="Tauch A."/>
            <person name="Goesmann A."/>
            <person name="Helk B."/>
            <person name="Mott J.E."/>
            <person name="Puhler A."/>
            <person name="Borth N."/>
        </authorList>
    </citation>
    <scope>NUCLEOTIDE SEQUENCE [LARGE SCALE GENOMIC DNA]</scope>
    <source>
        <strain evidence="3">17A/GY</strain>
    </source>
</reference>
<evidence type="ECO:0000313" key="3">
    <source>
        <dbReference type="Proteomes" id="UP000030759"/>
    </source>
</evidence>
<dbReference type="Proteomes" id="UP000030759">
    <property type="component" value="Unassembled WGS sequence"/>
</dbReference>
<evidence type="ECO:0000256" key="1">
    <source>
        <dbReference type="SAM" id="Phobius"/>
    </source>
</evidence>
<proteinExistence type="predicted"/>
<accession>A0A061HUS6</accession>
<protein>
    <submittedName>
        <fullName evidence="2">Uncharacterized protein</fullName>
    </submittedName>
</protein>
<keyword evidence="1" id="KW-1133">Transmembrane helix</keyword>
<dbReference type="EMBL" id="KE684227">
    <property type="protein sequence ID" value="ERE65456.1"/>
    <property type="molecule type" value="Genomic_DNA"/>
</dbReference>
<feature type="transmembrane region" description="Helical" evidence="1">
    <location>
        <begin position="80"/>
        <end position="107"/>
    </location>
</feature>
<feature type="transmembrane region" description="Helical" evidence="1">
    <location>
        <begin position="37"/>
        <end position="59"/>
    </location>
</feature>
<evidence type="ECO:0000313" key="2">
    <source>
        <dbReference type="EMBL" id="ERE65456.1"/>
    </source>
</evidence>